<dbReference type="EMBL" id="PVNH01000006">
    <property type="protein sequence ID" value="PRX46907.1"/>
    <property type="molecule type" value="Genomic_DNA"/>
</dbReference>
<keyword evidence="2" id="KW-0808">Transferase</keyword>
<gene>
    <name evidence="2" type="ORF">B0I33_1064</name>
</gene>
<dbReference type="SUPFAM" id="SSF55729">
    <property type="entry name" value="Acyl-CoA N-acyltransferases (Nat)"/>
    <property type="match status" value="1"/>
</dbReference>
<evidence type="ECO:0000313" key="2">
    <source>
        <dbReference type="EMBL" id="PRX46907.1"/>
    </source>
</evidence>
<feature type="compositionally biased region" description="Low complexity" evidence="1">
    <location>
        <begin position="8"/>
        <end position="31"/>
    </location>
</feature>
<accession>A0A2T0LT48</accession>
<evidence type="ECO:0000313" key="3">
    <source>
        <dbReference type="Proteomes" id="UP000238362"/>
    </source>
</evidence>
<keyword evidence="3" id="KW-1185">Reference proteome</keyword>
<protein>
    <submittedName>
        <fullName evidence="2">Putative GNAT superfamily acetyltransferase</fullName>
    </submittedName>
</protein>
<name>A0A2T0LT48_9PSEU</name>
<dbReference type="PANTHER" id="PTHR41700:SF1">
    <property type="entry name" value="N-ACETYLTRANSFERASE DOMAIN-CONTAINING PROTEIN"/>
    <property type="match status" value="1"/>
</dbReference>
<dbReference type="AlphaFoldDB" id="A0A2T0LT48"/>
<comment type="caution">
    <text evidence="2">The sequence shown here is derived from an EMBL/GenBank/DDBJ whole genome shotgun (WGS) entry which is preliminary data.</text>
</comment>
<dbReference type="GO" id="GO:0016740">
    <property type="term" value="F:transferase activity"/>
    <property type="evidence" value="ECO:0007669"/>
    <property type="project" value="UniProtKB-KW"/>
</dbReference>
<proteinExistence type="predicted"/>
<dbReference type="InterPro" id="IPR038764">
    <property type="entry name" value="GNAT_N_AcTrfase_prd"/>
</dbReference>
<dbReference type="Proteomes" id="UP000238362">
    <property type="component" value="Unassembled WGS sequence"/>
</dbReference>
<dbReference type="Gene3D" id="3.40.630.30">
    <property type="match status" value="1"/>
</dbReference>
<reference evidence="2 3" key="1">
    <citation type="submission" date="2018-03" db="EMBL/GenBank/DDBJ databases">
        <title>Genomic Encyclopedia of Type Strains, Phase III (KMG-III): the genomes of soil and plant-associated and newly described type strains.</title>
        <authorList>
            <person name="Whitman W."/>
        </authorList>
    </citation>
    <scope>NUCLEOTIDE SEQUENCE [LARGE SCALE GENOMIC DNA]</scope>
    <source>
        <strain evidence="2 3">CGMCC 4.7125</strain>
    </source>
</reference>
<dbReference type="InterPro" id="IPR016181">
    <property type="entry name" value="Acyl_CoA_acyltransferase"/>
</dbReference>
<evidence type="ECO:0000256" key="1">
    <source>
        <dbReference type="SAM" id="MobiDB-lite"/>
    </source>
</evidence>
<dbReference type="PANTHER" id="PTHR41700">
    <property type="entry name" value="GCN5-RELATED N-ACETYLTRANSFERASE"/>
    <property type="match status" value="1"/>
</dbReference>
<organism evidence="2 3">
    <name type="scientific">Prauserella shujinwangii</name>
    <dbReference type="NCBI Taxonomy" id="1453103"/>
    <lineage>
        <taxon>Bacteria</taxon>
        <taxon>Bacillati</taxon>
        <taxon>Actinomycetota</taxon>
        <taxon>Actinomycetes</taxon>
        <taxon>Pseudonocardiales</taxon>
        <taxon>Pseudonocardiaceae</taxon>
        <taxon>Prauserella</taxon>
    </lineage>
</organism>
<sequence length="308" mass="32952">MTAHEQLSGTPAGNAATASSASSASSAPGAERAVRDADRAAQAAGVAVRRLTRLEELDAVVGLLSEIWGRAGNPPVTLELLRAFTKAGNYVSGAFEDGRLVGACVGFFHAPDDDALHSHIAGVSGLAAGRSIGFALKLHQRAWALRRGVSDIAWTFDPLVSRNAYFNLVKLAARPVEYLPNFYGAMADSINGHDDTDRLLMRWRLDDAEVHRACAGTHVNLDAAGELAAGAVVALDRTSGERPRPGRLDGRTSLVAVPRDIERMRVTDPGLAHEWRITVREALMTLADDGGRVVGFDRAGWYVVRRTP</sequence>
<feature type="region of interest" description="Disordered" evidence="1">
    <location>
        <begin position="1"/>
        <end position="36"/>
    </location>
</feature>